<dbReference type="InterPro" id="IPR013057">
    <property type="entry name" value="AA_transpt_TM"/>
</dbReference>
<dbReference type="AlphaFoldDB" id="A0A9Q0NBP6"/>
<keyword evidence="8" id="KW-1185">Reference proteome</keyword>
<comment type="caution">
    <text evidence="7">The sequence shown here is derived from an EMBL/GenBank/DDBJ whole genome shotgun (WGS) entry which is preliminary data.</text>
</comment>
<dbReference type="PANTHER" id="PTHR22950:SF494">
    <property type="entry name" value="GH04538P"/>
    <property type="match status" value="1"/>
</dbReference>
<evidence type="ECO:0000256" key="3">
    <source>
        <dbReference type="ARBA" id="ARBA00022989"/>
    </source>
</evidence>
<keyword evidence="3 5" id="KW-1133">Transmembrane helix</keyword>
<protein>
    <submittedName>
        <fullName evidence="7">Proton-coupled amino acid transporter-like protein</fullName>
    </submittedName>
</protein>
<dbReference type="Proteomes" id="UP001151699">
    <property type="component" value="Chromosome A"/>
</dbReference>
<keyword evidence="4 5" id="KW-0472">Membrane</keyword>
<evidence type="ECO:0000256" key="4">
    <source>
        <dbReference type="ARBA" id="ARBA00023136"/>
    </source>
</evidence>
<organism evidence="7 8">
    <name type="scientific">Pseudolycoriella hygida</name>
    <dbReference type="NCBI Taxonomy" id="35572"/>
    <lineage>
        <taxon>Eukaryota</taxon>
        <taxon>Metazoa</taxon>
        <taxon>Ecdysozoa</taxon>
        <taxon>Arthropoda</taxon>
        <taxon>Hexapoda</taxon>
        <taxon>Insecta</taxon>
        <taxon>Pterygota</taxon>
        <taxon>Neoptera</taxon>
        <taxon>Endopterygota</taxon>
        <taxon>Diptera</taxon>
        <taxon>Nematocera</taxon>
        <taxon>Sciaroidea</taxon>
        <taxon>Sciaridae</taxon>
        <taxon>Pseudolycoriella</taxon>
    </lineage>
</organism>
<dbReference type="PANTHER" id="PTHR22950">
    <property type="entry name" value="AMINO ACID TRANSPORTER"/>
    <property type="match status" value="1"/>
</dbReference>
<evidence type="ECO:0000259" key="6">
    <source>
        <dbReference type="Pfam" id="PF01490"/>
    </source>
</evidence>
<sequence>MSTLIAERANMTTSKDNRPPIGFNLTDFNSTTQLTEKGNEKQLYSDDDYHPFEHRQVAKPNSTTGSLIHLLKSSLGTGILAMPMAFRNSGLLFGAIGTVVVGFLCTLCVHMLVKTSHDICKKAKIPSLGFSETAEEVFRHGPPALRPWSKFAR</sequence>
<evidence type="ECO:0000256" key="1">
    <source>
        <dbReference type="ARBA" id="ARBA00004141"/>
    </source>
</evidence>
<evidence type="ECO:0000313" key="8">
    <source>
        <dbReference type="Proteomes" id="UP001151699"/>
    </source>
</evidence>
<gene>
    <name evidence="7" type="ORF">Bhyg_02588</name>
</gene>
<evidence type="ECO:0000256" key="5">
    <source>
        <dbReference type="SAM" id="Phobius"/>
    </source>
</evidence>
<feature type="domain" description="Amino acid transporter transmembrane" evidence="6">
    <location>
        <begin position="61"/>
        <end position="117"/>
    </location>
</feature>
<comment type="subcellular location">
    <subcellularLocation>
        <location evidence="1">Membrane</location>
        <topology evidence="1">Multi-pass membrane protein</topology>
    </subcellularLocation>
</comment>
<reference evidence="7" key="1">
    <citation type="submission" date="2022-07" db="EMBL/GenBank/DDBJ databases">
        <authorList>
            <person name="Trinca V."/>
            <person name="Uliana J.V.C."/>
            <person name="Torres T.T."/>
            <person name="Ward R.J."/>
            <person name="Monesi N."/>
        </authorList>
    </citation>
    <scope>NUCLEOTIDE SEQUENCE</scope>
    <source>
        <strain evidence="7">HSMRA1968</strain>
        <tissue evidence="7">Whole embryos</tissue>
    </source>
</reference>
<keyword evidence="2 5" id="KW-0812">Transmembrane</keyword>
<dbReference type="OrthoDB" id="1684102at2759"/>
<accession>A0A9Q0NBP6</accession>
<dbReference type="GO" id="GO:0015179">
    <property type="term" value="F:L-amino acid transmembrane transporter activity"/>
    <property type="evidence" value="ECO:0007669"/>
    <property type="project" value="TreeGrafter"/>
</dbReference>
<dbReference type="GO" id="GO:0005774">
    <property type="term" value="C:vacuolar membrane"/>
    <property type="evidence" value="ECO:0007669"/>
    <property type="project" value="TreeGrafter"/>
</dbReference>
<dbReference type="EMBL" id="WJQU01000001">
    <property type="protein sequence ID" value="KAJ6647366.1"/>
    <property type="molecule type" value="Genomic_DNA"/>
</dbReference>
<dbReference type="Pfam" id="PF01490">
    <property type="entry name" value="Aa_trans"/>
    <property type="match status" value="1"/>
</dbReference>
<feature type="transmembrane region" description="Helical" evidence="5">
    <location>
        <begin position="92"/>
        <end position="113"/>
    </location>
</feature>
<evidence type="ECO:0000256" key="2">
    <source>
        <dbReference type="ARBA" id="ARBA00022692"/>
    </source>
</evidence>
<evidence type="ECO:0000313" key="7">
    <source>
        <dbReference type="EMBL" id="KAJ6647366.1"/>
    </source>
</evidence>
<proteinExistence type="predicted"/>
<name>A0A9Q0NBP6_9DIPT</name>